<feature type="domain" description="Beta-galactosidase" evidence="10">
    <location>
        <begin position="334"/>
        <end position="509"/>
    </location>
</feature>
<dbReference type="InterPro" id="IPR017853">
    <property type="entry name" value="GH"/>
</dbReference>
<evidence type="ECO:0000256" key="9">
    <source>
        <dbReference type="SAM" id="Phobius"/>
    </source>
</evidence>
<evidence type="ECO:0000313" key="11">
    <source>
        <dbReference type="EMBL" id="KAK3217551.1"/>
    </source>
</evidence>
<dbReference type="Gene3D" id="3.20.20.80">
    <property type="entry name" value="Glycosidases"/>
    <property type="match status" value="1"/>
</dbReference>
<feature type="transmembrane region" description="Helical" evidence="9">
    <location>
        <begin position="1032"/>
        <end position="1057"/>
    </location>
</feature>
<comment type="catalytic activity">
    <reaction evidence="1">
        <text>Hydrolysis of terminal non-reducing beta-D-galactose residues in beta-D-galactosides.</text>
        <dbReference type="EC" id="3.2.1.23"/>
    </reaction>
</comment>
<dbReference type="Pfam" id="PF13364">
    <property type="entry name" value="BetaGal_ABD2"/>
    <property type="match status" value="2"/>
</dbReference>
<evidence type="ECO:0000256" key="5">
    <source>
        <dbReference type="ARBA" id="ARBA00022801"/>
    </source>
</evidence>
<dbReference type="Pfam" id="PF10435">
    <property type="entry name" value="BetaGal_dom2"/>
    <property type="match status" value="1"/>
</dbReference>
<dbReference type="Pfam" id="PF13363">
    <property type="entry name" value="BetaGal_dom3"/>
    <property type="match status" value="1"/>
</dbReference>
<keyword evidence="9" id="KW-0812">Transmembrane</keyword>
<evidence type="ECO:0000313" key="12">
    <source>
        <dbReference type="Proteomes" id="UP001280581"/>
    </source>
</evidence>
<dbReference type="Gene3D" id="2.102.20.10">
    <property type="entry name" value="Beta-galactosidase, domain 2"/>
    <property type="match status" value="1"/>
</dbReference>
<dbReference type="InterPro" id="IPR037110">
    <property type="entry name" value="Betagal_dom2_sf"/>
</dbReference>
<evidence type="ECO:0000256" key="1">
    <source>
        <dbReference type="ARBA" id="ARBA00001412"/>
    </source>
</evidence>
<evidence type="ECO:0000256" key="6">
    <source>
        <dbReference type="ARBA" id="ARBA00023180"/>
    </source>
</evidence>
<proteinExistence type="inferred from homology"/>
<dbReference type="PRINTS" id="PR00742">
    <property type="entry name" value="GLHYDRLASE35"/>
</dbReference>
<dbReference type="InterPro" id="IPR036833">
    <property type="entry name" value="BetaGal_dom3_sf"/>
</dbReference>
<dbReference type="EMBL" id="WVTA01000001">
    <property type="protein sequence ID" value="KAK3217551.1"/>
    <property type="molecule type" value="Genomic_DNA"/>
</dbReference>
<keyword evidence="7" id="KW-0326">Glycosidase</keyword>
<dbReference type="GO" id="GO:0004565">
    <property type="term" value="F:beta-galactosidase activity"/>
    <property type="evidence" value="ECO:0007669"/>
    <property type="project" value="UniProtKB-EC"/>
</dbReference>
<protein>
    <recommendedName>
        <fullName evidence="3">beta-galactosidase</fullName>
        <ecNumber evidence="3">3.2.1.23</ecNumber>
    </recommendedName>
</protein>
<dbReference type="SUPFAM" id="SSF117100">
    <property type="entry name" value="Beta-galactosidase LacA, domain 3"/>
    <property type="match status" value="1"/>
</dbReference>
<dbReference type="Gene3D" id="2.60.120.260">
    <property type="entry name" value="Galactose-binding domain-like"/>
    <property type="match status" value="2"/>
</dbReference>
<reference evidence="11 12" key="1">
    <citation type="submission" date="2021-02" db="EMBL/GenBank/DDBJ databases">
        <title>Genome assembly of Pseudopithomyces chartarum.</title>
        <authorList>
            <person name="Jauregui R."/>
            <person name="Singh J."/>
            <person name="Voisey C."/>
        </authorList>
    </citation>
    <scope>NUCLEOTIDE SEQUENCE [LARGE SCALE GENOMIC DNA]</scope>
    <source>
        <strain evidence="11 12">AGR01</strain>
    </source>
</reference>
<evidence type="ECO:0000256" key="7">
    <source>
        <dbReference type="ARBA" id="ARBA00023295"/>
    </source>
</evidence>
<dbReference type="SUPFAM" id="SSF49785">
    <property type="entry name" value="Galactose-binding domain-like"/>
    <property type="match status" value="2"/>
</dbReference>
<dbReference type="InterPro" id="IPR031330">
    <property type="entry name" value="Gly_Hdrlase_35_cat"/>
</dbReference>
<dbReference type="GO" id="GO:0005975">
    <property type="term" value="P:carbohydrate metabolic process"/>
    <property type="evidence" value="ECO:0007669"/>
    <property type="project" value="InterPro"/>
</dbReference>
<sequence length="1284" mass="141498">MSGEFHYQRLPVPELWLDVFQKFKASGMNTVSIYFFWSYHSASRGKYDFSTPGKDIQRLFDLAKKAGLYVIARPGPYCNAETNGGGLALWGSDGSMGSLRTSDETYHKAWSEWIAEVGPIIAKNQITNGGPVILSQVENELQQTRYDPENTLVKYMIQIEEAFKEAGLIVPTSHNEKGFRSKSWSTDYNNVGGAVDIYGLDSYPGGMSCTNPNTGFNLPYTYYQWFHDVSPTQPEYLPEFEGGWFQPWGGYFYDTCQAEHSPEFADVFYKGIVAQRATLLNLYVAFGGTSWGHSAAPVVYTSYDYAAPLRETREIQDKFKQYKLLTLFTRVSQGLAHTVMEKNGTGVAVDSSDIWTWVLKNEETNGRFYLAQHNQTSSRSITDFSITLDTSAGNVTVPNLQLAGRQSRWIVTDYPIGNQTLLYSSAEVLTYGTFPQPVVVFYLREGQTGQFAFKGSKNVTFTTSGSKTDFKATSSGNGFTYTQAKGSSVVKFSNGVLAYLVDIPTAWSFFAPSTTSSPLIKPSEQIFVFGPYLVRSASVDDDVVSVVGDNAVATTIEVYAGSRGNTISWNGAKLETTRTTYGSLTASIPGAEDRTISLPELTNFRAADSLPEASPSYNDKNWAVANKTTTLSPVKPLTLPVLFSSDYKFYTGAKVYRGYFNGRNVTSANITAQGGVAAGWNAWLNGKFVGYHPGNASLQSTTGTLSFKGGNLTEKDNVLTIVTDYTGHDQTSTGPAGVENPRGLLGAQLQGGTFSHWKIQGNAGGESNIDPVRGPMNEGGLYGERLGWHLPGFDTSGWAKASPVTDGVKGAAIKWFTTSFDLDIDEDLDVPVGIEVGAPSGTVARVLIFVNGYQYGKYVPHIGPQTRFPIPPGILNSRGSNTLSLAVWAQTEAGAKLSTLRLIQYGKYQSGFGFDKIDGKALQPAWEDRTLCGYDVDLHRYVQQHCCHNNPPKPKLHQLNSPTIVIHAPTRDINPAGREIASGLGVHMDRIDYPQIVAVIFYITLPTYFASLGFIKLAVLMQYRRVFTSPKFLFWNAMSIRLVIAYMLSSVIGAIFICWPIRKYWDAVHQEGCVRFPDRLDAYAGYKVIAAGAETEVLVDGGVCLGARVSEMRAQEYLRLAWTYLGADVPCMLTRGTNSVCVVSILRLKYLYKITHTHDITFENRKTATLSAVEVYLALVCACTPPLRPLFSKCWAWLKSKAQQSDSVALRWIWRGDSQREGRNNGSSDTELMQNALNNEPVRVTSGEHAHRVGTNSTMVDDDEIMQLGQLQPAKTRDTQGVVL</sequence>
<gene>
    <name evidence="11" type="ORF">GRF29_1g3417711</name>
</gene>
<evidence type="ECO:0000256" key="4">
    <source>
        <dbReference type="ARBA" id="ARBA00022729"/>
    </source>
</evidence>
<keyword evidence="6" id="KW-0325">Glycoprotein</keyword>
<dbReference type="SUPFAM" id="SSF51445">
    <property type="entry name" value="(Trans)glycosidases"/>
    <property type="match status" value="1"/>
</dbReference>
<comment type="similarity">
    <text evidence="2 8">Belongs to the glycosyl hydrolase 35 family.</text>
</comment>
<dbReference type="InterPro" id="IPR008979">
    <property type="entry name" value="Galactose-bd-like_sf"/>
</dbReference>
<feature type="transmembrane region" description="Helical" evidence="9">
    <location>
        <begin position="996"/>
        <end position="1020"/>
    </location>
</feature>
<comment type="caution">
    <text evidence="11">The sequence shown here is derived from an EMBL/GenBank/DDBJ whole genome shotgun (WGS) entry which is preliminary data.</text>
</comment>
<dbReference type="Gene3D" id="2.60.390.10">
    <property type="entry name" value="Beta-galactosidase, domain 3"/>
    <property type="match status" value="1"/>
</dbReference>
<keyword evidence="12" id="KW-1185">Reference proteome</keyword>
<dbReference type="Pfam" id="PF20684">
    <property type="entry name" value="Fung_rhodopsin"/>
    <property type="match status" value="2"/>
</dbReference>
<dbReference type="InterPro" id="IPR049326">
    <property type="entry name" value="Rhodopsin_dom_fungi"/>
</dbReference>
<dbReference type="InterPro" id="IPR001944">
    <property type="entry name" value="Glycoside_Hdrlase_35"/>
</dbReference>
<dbReference type="InterPro" id="IPR018954">
    <property type="entry name" value="Betagal_dom2"/>
</dbReference>
<evidence type="ECO:0000259" key="10">
    <source>
        <dbReference type="SMART" id="SM01029"/>
    </source>
</evidence>
<dbReference type="Proteomes" id="UP001280581">
    <property type="component" value="Unassembled WGS sequence"/>
</dbReference>
<dbReference type="InterPro" id="IPR025300">
    <property type="entry name" value="BetaGal_jelly_roll_dom"/>
</dbReference>
<evidence type="ECO:0000256" key="3">
    <source>
        <dbReference type="ARBA" id="ARBA00012756"/>
    </source>
</evidence>
<dbReference type="PANTHER" id="PTHR23421">
    <property type="entry name" value="BETA-GALACTOSIDASE RELATED"/>
    <property type="match status" value="1"/>
</dbReference>
<dbReference type="FunFam" id="3.20.20.80:FF:000040">
    <property type="entry name" value="Beta-galactosidase A"/>
    <property type="match status" value="1"/>
</dbReference>
<keyword evidence="4" id="KW-0732">Signal</keyword>
<dbReference type="Pfam" id="PF01301">
    <property type="entry name" value="Glyco_hydro_35"/>
    <property type="match status" value="1"/>
</dbReference>
<organism evidence="11 12">
    <name type="scientific">Pseudopithomyces chartarum</name>
    <dbReference type="NCBI Taxonomy" id="1892770"/>
    <lineage>
        <taxon>Eukaryota</taxon>
        <taxon>Fungi</taxon>
        <taxon>Dikarya</taxon>
        <taxon>Ascomycota</taxon>
        <taxon>Pezizomycotina</taxon>
        <taxon>Dothideomycetes</taxon>
        <taxon>Pleosporomycetidae</taxon>
        <taxon>Pleosporales</taxon>
        <taxon>Massarineae</taxon>
        <taxon>Didymosphaeriaceae</taxon>
        <taxon>Pseudopithomyces</taxon>
    </lineage>
</organism>
<evidence type="ECO:0000256" key="8">
    <source>
        <dbReference type="RuleBase" id="RU003679"/>
    </source>
</evidence>
<keyword evidence="5" id="KW-0378">Hydrolase</keyword>
<accession>A0AAN6RN47</accession>
<dbReference type="EC" id="3.2.1.23" evidence="3"/>
<evidence type="ECO:0000256" key="2">
    <source>
        <dbReference type="ARBA" id="ARBA00009809"/>
    </source>
</evidence>
<keyword evidence="9" id="KW-0472">Membrane</keyword>
<name>A0AAN6RN47_9PLEO</name>
<dbReference type="SMART" id="SM01029">
    <property type="entry name" value="BetaGal_dom2"/>
    <property type="match status" value="1"/>
</dbReference>
<dbReference type="InterPro" id="IPR025972">
    <property type="entry name" value="BetaGal_dom3"/>
</dbReference>
<keyword evidence="9" id="KW-1133">Transmembrane helix</keyword>
<dbReference type="SUPFAM" id="SSF51011">
    <property type="entry name" value="Glycosyl hydrolase domain"/>
    <property type="match status" value="1"/>
</dbReference>
<dbReference type="FunFam" id="2.60.120.260:FF:000065">
    <property type="entry name" value="Beta-galactosidase A"/>
    <property type="match status" value="1"/>
</dbReference>